<dbReference type="Proteomes" id="UP000736373">
    <property type="component" value="Unassembled WGS sequence"/>
</dbReference>
<organism evidence="1 2">
    <name type="scientific">Paraburkholderia podalyriae</name>
    <dbReference type="NCBI Taxonomy" id="1938811"/>
    <lineage>
        <taxon>Bacteria</taxon>
        <taxon>Pseudomonadati</taxon>
        <taxon>Pseudomonadota</taxon>
        <taxon>Betaproteobacteria</taxon>
        <taxon>Burkholderiales</taxon>
        <taxon>Burkholderiaceae</taxon>
        <taxon>Paraburkholderia</taxon>
    </lineage>
</organism>
<reference evidence="1 2" key="1">
    <citation type="submission" date="2019-09" db="EMBL/GenBank/DDBJ databases">
        <title>Paraburkholderia podalyriae sp. nov., A South African Podalyria-associated rhizobium.</title>
        <authorList>
            <person name="Mavima L."/>
            <person name="Beukes C.W."/>
            <person name="Palmer M."/>
            <person name="De Meyer S.E."/>
            <person name="James E.K."/>
            <person name="Maluk M."/>
            <person name="Avontuur J.R."/>
            <person name="Chan W.Y."/>
            <person name="Venter S.N."/>
            <person name="Steenkamp E.T."/>
        </authorList>
    </citation>
    <scope>NUCLEOTIDE SEQUENCE [LARGE SCALE GENOMIC DNA]</scope>
    <source>
        <strain evidence="1 2">WC7.3b</strain>
    </source>
</reference>
<gene>
    <name evidence="1" type="ORF">F6X42_32165</name>
</gene>
<dbReference type="EMBL" id="VZQQ01000045">
    <property type="protein sequence ID" value="MBC8751056.1"/>
    <property type="molecule type" value="Genomic_DNA"/>
</dbReference>
<evidence type="ECO:0000313" key="1">
    <source>
        <dbReference type="EMBL" id="MBC8751056.1"/>
    </source>
</evidence>
<proteinExistence type="predicted"/>
<protein>
    <submittedName>
        <fullName evidence="1">Uncharacterized protein</fullName>
    </submittedName>
</protein>
<sequence length="88" mass="9751">MDSSYIKLTTPIVDSRSALWFSAYGFGWGYCAFELRPEVVCEYLGAADDSQKQLLLAFQLGKQKLVGVAERKIPSSSGERIEITGQDL</sequence>
<dbReference type="RefSeq" id="WP_187637990.1">
    <property type="nucleotide sequence ID" value="NZ_VZQQ01000045.1"/>
</dbReference>
<keyword evidence="2" id="KW-1185">Reference proteome</keyword>
<evidence type="ECO:0000313" key="2">
    <source>
        <dbReference type="Proteomes" id="UP000736373"/>
    </source>
</evidence>
<accession>A0ABR7PXY0</accession>
<comment type="caution">
    <text evidence="1">The sequence shown here is derived from an EMBL/GenBank/DDBJ whole genome shotgun (WGS) entry which is preliminary data.</text>
</comment>
<name>A0ABR7PXY0_9BURK</name>